<dbReference type="InterPro" id="IPR051212">
    <property type="entry name" value="Type-I_RE_S_subunit"/>
</dbReference>
<keyword evidence="6" id="KW-0540">Nuclease</keyword>
<dbReference type="CDD" id="cd17256">
    <property type="entry name" value="RMtype1_S_EcoJA65PI-TRD1-CR1_like"/>
    <property type="match status" value="1"/>
</dbReference>
<dbReference type="GeneID" id="74306917"/>
<dbReference type="PANTHER" id="PTHR43140:SF1">
    <property type="entry name" value="TYPE I RESTRICTION ENZYME ECOKI SPECIFICITY SUBUNIT"/>
    <property type="match status" value="1"/>
</dbReference>
<keyword evidence="2" id="KW-0680">Restriction system</keyword>
<dbReference type="Gene3D" id="3.90.220.20">
    <property type="entry name" value="DNA methylase specificity domains"/>
    <property type="match status" value="2"/>
</dbReference>
<evidence type="ECO:0000259" key="5">
    <source>
        <dbReference type="Pfam" id="PF01420"/>
    </source>
</evidence>
<dbReference type="Proteomes" id="UP001060368">
    <property type="component" value="Chromosome"/>
</dbReference>
<evidence type="ECO:0000313" key="7">
    <source>
        <dbReference type="Proteomes" id="UP001060368"/>
    </source>
</evidence>
<dbReference type="Pfam" id="PF01420">
    <property type="entry name" value="Methylase_S"/>
    <property type="match status" value="2"/>
</dbReference>
<evidence type="ECO:0000256" key="2">
    <source>
        <dbReference type="ARBA" id="ARBA00022747"/>
    </source>
</evidence>
<dbReference type="EMBL" id="CP096115">
    <property type="protein sequence ID" value="UUX93379.1"/>
    <property type="molecule type" value="Genomic_DNA"/>
</dbReference>
<dbReference type="InterPro" id="IPR044946">
    <property type="entry name" value="Restrct_endonuc_typeI_TRD_sf"/>
</dbReference>
<keyword evidence="7" id="KW-1185">Reference proteome</keyword>
<accession>A0A9E7PN87</accession>
<proteinExistence type="inferred from homology"/>
<dbReference type="EC" id="3.1.21.-" evidence="6"/>
<protein>
    <submittedName>
        <fullName evidence="6">Restriction endonuclease subunit S</fullName>
        <ecNumber evidence="6">3.1.21.-</ecNumber>
    </submittedName>
</protein>
<feature type="compositionally biased region" description="Basic and acidic residues" evidence="4">
    <location>
        <begin position="1"/>
        <end position="20"/>
    </location>
</feature>
<feature type="domain" description="Type I restriction modification DNA specificity" evidence="5">
    <location>
        <begin position="152"/>
        <end position="287"/>
    </location>
</feature>
<gene>
    <name evidence="6" type="ORF">L6E24_04435</name>
</gene>
<keyword evidence="6" id="KW-0378">Hydrolase</keyword>
<evidence type="ECO:0000256" key="4">
    <source>
        <dbReference type="SAM" id="MobiDB-lite"/>
    </source>
</evidence>
<dbReference type="GO" id="GO:0009307">
    <property type="term" value="P:DNA restriction-modification system"/>
    <property type="evidence" value="ECO:0007669"/>
    <property type="project" value="UniProtKB-KW"/>
</dbReference>
<dbReference type="KEGG" id="mend:L6E24_04435"/>
<evidence type="ECO:0000313" key="6">
    <source>
        <dbReference type="EMBL" id="UUX93379.1"/>
    </source>
</evidence>
<dbReference type="AlphaFoldDB" id="A0A9E7PN87"/>
<dbReference type="REBASE" id="651326">
    <property type="entry name" value="S1.Men3599ORF4420P"/>
</dbReference>
<evidence type="ECO:0000256" key="3">
    <source>
        <dbReference type="ARBA" id="ARBA00023125"/>
    </source>
</evidence>
<organism evidence="6 7">
    <name type="scientific">Methanoplanus endosymbiosus</name>
    <dbReference type="NCBI Taxonomy" id="33865"/>
    <lineage>
        <taxon>Archaea</taxon>
        <taxon>Methanobacteriati</taxon>
        <taxon>Methanobacteriota</taxon>
        <taxon>Stenosarchaea group</taxon>
        <taxon>Methanomicrobia</taxon>
        <taxon>Methanomicrobiales</taxon>
        <taxon>Methanomicrobiaceae</taxon>
        <taxon>Methanoplanus</taxon>
    </lineage>
</organism>
<dbReference type="GO" id="GO:0016787">
    <property type="term" value="F:hydrolase activity"/>
    <property type="evidence" value="ECO:0007669"/>
    <property type="project" value="UniProtKB-KW"/>
</dbReference>
<dbReference type="GO" id="GO:0003677">
    <property type="term" value="F:DNA binding"/>
    <property type="evidence" value="ECO:0007669"/>
    <property type="project" value="UniProtKB-KW"/>
</dbReference>
<comment type="similarity">
    <text evidence="1">Belongs to the type-I restriction system S methylase family.</text>
</comment>
<name>A0A9E7PN87_9EURY</name>
<reference evidence="6" key="1">
    <citation type="submission" date="2022-04" db="EMBL/GenBank/DDBJ databases">
        <title>Complete genome of Methanoplanus endosymbiosus DSM 3599.</title>
        <authorList>
            <person name="Chen S.-C."/>
            <person name="You Y.-T."/>
            <person name="Zhou Y.-Z."/>
            <person name="Lai M.-C."/>
        </authorList>
    </citation>
    <scope>NUCLEOTIDE SEQUENCE</scope>
    <source>
        <strain evidence="6">DSM 3599</strain>
    </source>
</reference>
<sequence length="596" mass="67848">MKSKTDQMDKTDNGDSEDSKTMSSDILTENFDTITKANGGIKKLRELILQLAVQGKLVPQNPGDEPASILLEKIKEEKQNLIKTGQIKKQKPLPPIEENEVPYELPEGWIWTRLETILSEAQTGFACGKRDPEGIIQLRMNNVNTKGSFNWNKIIRVPKDYNNKIGFYLLREGDILFNNTNSIDLVGKSARFDYFEQPIVFSNHFTRLRVIEDTPNSSFITIWLNNLWSANVFKNLCNKWVNQSAINRDKLKNLTFPLPPLAEQHRIVERVDALMKLCDDLESRQESESENRRLLLLSVLKNLEDAGSEEEKQEAWEILSGRFDDLINSAEDVKELRKTVLQLAVQGRLVPQNPEDEPASVLLEKIKEEKQNLIRTGKIKKQKPLPPIDEEEVPYELPEGWTWTRLNEIVSKIGSGNTPRGGKSVYQNSGIPFIRSQNIWNEGLKLDNVAYIPEEIHSNMAGTFIKPRDILLNITGASIGRSCLIRDTFKEGNVSQHVSIIRSLNENTREYLHLTIISPYFQNEIMTKQVGISREGLSKRILESFAIPLPPLAEQHRIVERVDALMKLCDELEKRVVAREEAAERLLSSVCAGICG</sequence>
<feature type="domain" description="Type I restriction modification DNA specificity" evidence="5">
    <location>
        <begin position="398"/>
        <end position="575"/>
    </location>
</feature>
<keyword evidence="6" id="KW-0255">Endonuclease</keyword>
<dbReference type="RefSeq" id="WP_257743518.1">
    <property type="nucleotide sequence ID" value="NZ_CP096115.1"/>
</dbReference>
<feature type="region of interest" description="Disordered" evidence="4">
    <location>
        <begin position="1"/>
        <end position="24"/>
    </location>
</feature>
<dbReference type="GO" id="GO:0004519">
    <property type="term" value="F:endonuclease activity"/>
    <property type="evidence" value="ECO:0007669"/>
    <property type="project" value="UniProtKB-KW"/>
</dbReference>
<dbReference type="PANTHER" id="PTHR43140">
    <property type="entry name" value="TYPE-1 RESTRICTION ENZYME ECOKI SPECIFICITY PROTEIN"/>
    <property type="match status" value="1"/>
</dbReference>
<dbReference type="InterPro" id="IPR000055">
    <property type="entry name" value="Restrct_endonuc_typeI_TRD"/>
</dbReference>
<evidence type="ECO:0000256" key="1">
    <source>
        <dbReference type="ARBA" id="ARBA00010923"/>
    </source>
</evidence>
<dbReference type="SUPFAM" id="SSF116734">
    <property type="entry name" value="DNA methylase specificity domain"/>
    <property type="match status" value="2"/>
</dbReference>
<keyword evidence="3" id="KW-0238">DNA-binding</keyword>